<feature type="compositionally biased region" description="Polar residues" evidence="1">
    <location>
        <begin position="573"/>
        <end position="584"/>
    </location>
</feature>
<dbReference type="InterPro" id="IPR039333">
    <property type="entry name" value="PYM1"/>
</dbReference>
<dbReference type="GO" id="GO:0005737">
    <property type="term" value="C:cytoplasm"/>
    <property type="evidence" value="ECO:0007669"/>
    <property type="project" value="TreeGrafter"/>
</dbReference>
<dbReference type="SMART" id="SM01273">
    <property type="entry name" value="Mago-bind"/>
    <property type="match status" value="1"/>
</dbReference>
<dbReference type="Proteomes" id="UP000694044">
    <property type="component" value="Unassembled WGS sequence"/>
</dbReference>
<keyword evidence="2" id="KW-0812">Transmembrane</keyword>
<keyword evidence="6" id="KW-1185">Reference proteome</keyword>
<feature type="region of interest" description="Disordered" evidence="1">
    <location>
        <begin position="539"/>
        <end position="593"/>
    </location>
</feature>
<dbReference type="OrthoDB" id="21625at2759"/>
<feature type="region of interest" description="Disordered" evidence="1">
    <location>
        <begin position="198"/>
        <end position="303"/>
    </location>
</feature>
<dbReference type="InterPro" id="IPR015362">
    <property type="entry name" value="WIBG_mago-bd"/>
</dbReference>
<proteinExistence type="predicted"/>
<keyword evidence="2" id="KW-1133">Transmembrane helix</keyword>
<evidence type="ECO:0000256" key="3">
    <source>
        <dbReference type="SAM" id="SignalP"/>
    </source>
</evidence>
<comment type="caution">
    <text evidence="5">The sequence shown here is derived from an EMBL/GenBank/DDBJ whole genome shotgun (WGS) entry which is preliminary data.</text>
</comment>
<feature type="domain" description="WIBG Mago-binding" evidence="4">
    <location>
        <begin position="409"/>
        <end position="435"/>
    </location>
</feature>
<feature type="signal peptide" evidence="3">
    <location>
        <begin position="1"/>
        <end position="22"/>
    </location>
</feature>
<feature type="compositionally biased region" description="Basic and acidic residues" evidence="1">
    <location>
        <begin position="466"/>
        <end position="504"/>
    </location>
</feature>
<sequence length="593" mass="62611">MDKHVLSLVVALLLLVAAPGHTQSLRDTTSSSSSDTGSSTVLPSRTTINAGDPAREIGSESSSSSHEASRIEAVHVASLPREIKLPPPPASESVFGSAAVAGFSTSSLPELLSPSSDDASPRATSSELVDALPDTLLDAVTLFQDGSTVGSASSDEAGIAKDTTSSASSHSDYGRTSITTGTPVVYVFSSSSVTVSDVVTSNADDTSESTATPLSTDVLDDDSSYSAGTVAPNEDQAVIESTALELSTSPDQVVDDDEVASSTPSAHSTATSSGKKAISAPDKAPSSDQDDTNGDDSTDLATSNSARSSPIFYACVVLGVAGVVGAVFTFRAKRKRDVSEASVTPPISPRAVAVQYMFLSVFTSPTPSTVLRKWWWNDDRQKTRSDGHCHFFPMSSERLPLGAVRTADGEVVVPASRRADGSSRKPIRIRQGYMPQDEVPKYKTVAQRRREQGAKASADTAADELSMDKLSLEQKEEPSAARERPRTSDSQERGRRQPAKDTRATTDASGETGGDNQQQLKRQLTKINKQLKEITKLESAEDDSLTAQQKQKVARKSTLQQQRNDIIAELNGATITRSSGSSTGPRPKVAISL</sequence>
<feature type="compositionally biased region" description="Low complexity" evidence="1">
    <location>
        <begin position="27"/>
        <end position="40"/>
    </location>
</feature>
<name>A0A8T1WKT8_9STRA</name>
<dbReference type="GO" id="GO:1903259">
    <property type="term" value="P:exon-exon junction complex disassembly"/>
    <property type="evidence" value="ECO:0007669"/>
    <property type="project" value="InterPro"/>
</dbReference>
<feature type="region of interest" description="Disordered" evidence="1">
    <location>
        <begin position="148"/>
        <end position="175"/>
    </location>
</feature>
<feature type="chain" id="PRO_5035735101" description="WIBG Mago-binding domain-containing protein" evidence="3">
    <location>
        <begin position="23"/>
        <end position="593"/>
    </location>
</feature>
<dbReference type="AlphaFoldDB" id="A0A8T1WKT8"/>
<dbReference type="GO" id="GO:0003723">
    <property type="term" value="F:RNA binding"/>
    <property type="evidence" value="ECO:0007669"/>
    <property type="project" value="TreeGrafter"/>
</dbReference>
<feature type="compositionally biased region" description="Low complexity" evidence="1">
    <location>
        <begin position="260"/>
        <end position="273"/>
    </location>
</feature>
<evidence type="ECO:0000256" key="2">
    <source>
        <dbReference type="SAM" id="Phobius"/>
    </source>
</evidence>
<evidence type="ECO:0000256" key="1">
    <source>
        <dbReference type="SAM" id="MobiDB-lite"/>
    </source>
</evidence>
<accession>A0A8T1WKT8</accession>
<feature type="region of interest" description="Disordered" evidence="1">
    <location>
        <begin position="416"/>
        <end position="519"/>
    </location>
</feature>
<feature type="compositionally biased region" description="Polar residues" evidence="1">
    <location>
        <begin position="505"/>
        <end position="519"/>
    </location>
</feature>
<reference evidence="5" key="1">
    <citation type="submission" date="2021-02" db="EMBL/GenBank/DDBJ databases">
        <authorList>
            <person name="Palmer J.M."/>
        </authorList>
    </citation>
    <scope>NUCLEOTIDE SEQUENCE</scope>
    <source>
        <strain evidence="5">SCRP734</strain>
    </source>
</reference>
<feature type="compositionally biased region" description="Acidic residues" evidence="1">
    <location>
        <begin position="288"/>
        <end position="298"/>
    </location>
</feature>
<evidence type="ECO:0000313" key="6">
    <source>
        <dbReference type="Proteomes" id="UP000694044"/>
    </source>
</evidence>
<feature type="compositionally biased region" description="Polar residues" evidence="1">
    <location>
        <begin position="545"/>
        <end position="564"/>
    </location>
</feature>
<dbReference type="PANTHER" id="PTHR22959:SF0">
    <property type="entry name" value="PARTNER OF Y14 AND MAGO"/>
    <property type="match status" value="1"/>
</dbReference>
<dbReference type="EMBL" id="JAGDFM010000007">
    <property type="protein sequence ID" value="KAG7393034.1"/>
    <property type="molecule type" value="Genomic_DNA"/>
</dbReference>
<dbReference type="GO" id="GO:0035145">
    <property type="term" value="C:exon-exon junction complex"/>
    <property type="evidence" value="ECO:0007669"/>
    <property type="project" value="TreeGrafter"/>
</dbReference>
<keyword evidence="3" id="KW-0732">Signal</keyword>
<feature type="compositionally biased region" description="Polar residues" evidence="1">
    <location>
        <begin position="162"/>
        <end position="175"/>
    </location>
</feature>
<evidence type="ECO:0000313" key="5">
    <source>
        <dbReference type="EMBL" id="KAG7393034.1"/>
    </source>
</evidence>
<keyword evidence="2" id="KW-0472">Membrane</keyword>
<gene>
    <name evidence="5" type="ORF">PHYPSEUDO_013522</name>
</gene>
<feature type="transmembrane region" description="Helical" evidence="2">
    <location>
        <begin position="311"/>
        <end position="330"/>
    </location>
</feature>
<feature type="region of interest" description="Disordered" evidence="1">
    <location>
        <begin position="23"/>
        <end position="71"/>
    </location>
</feature>
<evidence type="ECO:0000259" key="4">
    <source>
        <dbReference type="SMART" id="SM01273"/>
    </source>
</evidence>
<protein>
    <recommendedName>
        <fullName evidence="4">WIBG Mago-binding domain-containing protein</fullName>
    </recommendedName>
</protein>
<organism evidence="5 6">
    <name type="scientific">Phytophthora pseudosyringae</name>
    <dbReference type="NCBI Taxonomy" id="221518"/>
    <lineage>
        <taxon>Eukaryota</taxon>
        <taxon>Sar</taxon>
        <taxon>Stramenopiles</taxon>
        <taxon>Oomycota</taxon>
        <taxon>Peronosporomycetes</taxon>
        <taxon>Peronosporales</taxon>
        <taxon>Peronosporaceae</taxon>
        <taxon>Phytophthora</taxon>
    </lineage>
</organism>
<dbReference type="Pfam" id="PF09282">
    <property type="entry name" value="Mago-bind"/>
    <property type="match status" value="1"/>
</dbReference>
<dbReference type="PANTHER" id="PTHR22959">
    <property type="entry name" value="PYM PROTEIN"/>
    <property type="match status" value="1"/>
</dbReference>